<keyword evidence="1" id="KW-0677">Repeat</keyword>
<name>A0AAD4PBJ9_PERFH</name>
<organism evidence="3 4">
    <name type="scientific">Perilla frutescens var. hirtella</name>
    <name type="common">Perilla citriodora</name>
    <name type="synonym">Perilla setoyensis</name>
    <dbReference type="NCBI Taxonomy" id="608512"/>
    <lineage>
        <taxon>Eukaryota</taxon>
        <taxon>Viridiplantae</taxon>
        <taxon>Streptophyta</taxon>
        <taxon>Embryophyta</taxon>
        <taxon>Tracheophyta</taxon>
        <taxon>Spermatophyta</taxon>
        <taxon>Magnoliopsida</taxon>
        <taxon>eudicotyledons</taxon>
        <taxon>Gunneridae</taxon>
        <taxon>Pentapetalae</taxon>
        <taxon>asterids</taxon>
        <taxon>lamiids</taxon>
        <taxon>Lamiales</taxon>
        <taxon>Lamiaceae</taxon>
        <taxon>Nepetoideae</taxon>
        <taxon>Elsholtzieae</taxon>
        <taxon>Perilla</taxon>
    </lineage>
</organism>
<accession>A0AAD4PBJ9</accession>
<feature type="domain" description="Disease resistance R13L4/SHOC-2-like LRR" evidence="2">
    <location>
        <begin position="2"/>
        <end position="259"/>
    </location>
</feature>
<proteinExistence type="predicted"/>
<sequence length="303" mass="34928">WKVLRVLKAVTIRFYEFPVEVLKLILLRYLALTCNAEIPASMSKLWNLKFLIVHQHTGIKRVGVESYVPVEVWDLQKLEHLEIMGRNLPDPPHPDAVLPNLKKLLDIGVESCTKAVLESLPRLEKLRIQIEFAPNGTETMSCFDHISCLDSLKSFHSLIINPTLLRPPLPLAILPSHLAKLTLSGFGYAWEHMRKILELPCLEELKLQHYAFRGEKWDATKVIQYPCLCSLTIEDTDLVEWTAKDGSFINLKYLTFKNCYKLREIPFLPYVQDIKLVDCNPLAETCAKLKYPGEWVDANYSWK</sequence>
<evidence type="ECO:0000256" key="1">
    <source>
        <dbReference type="ARBA" id="ARBA00022737"/>
    </source>
</evidence>
<gene>
    <name evidence="3" type="ORF">C2S53_005028</name>
</gene>
<keyword evidence="4" id="KW-1185">Reference proteome</keyword>
<evidence type="ECO:0000313" key="3">
    <source>
        <dbReference type="EMBL" id="KAH6833080.1"/>
    </source>
</evidence>
<reference evidence="3 4" key="1">
    <citation type="journal article" date="2021" name="Nat. Commun.">
        <title>Incipient diploidization of the medicinal plant Perilla within 10,000 years.</title>
        <authorList>
            <person name="Zhang Y."/>
            <person name="Shen Q."/>
            <person name="Leng L."/>
            <person name="Zhang D."/>
            <person name="Chen S."/>
            <person name="Shi Y."/>
            <person name="Ning Z."/>
            <person name="Chen S."/>
        </authorList>
    </citation>
    <scope>NUCLEOTIDE SEQUENCE [LARGE SCALE GENOMIC DNA]</scope>
    <source>
        <strain evidence="4">cv. PC099</strain>
    </source>
</reference>
<dbReference type="PANTHER" id="PTHR15140:SF33">
    <property type="entry name" value="LATE BLIGHT RESISTANCE PROTEIN HOMOLOG R1A-3 ISOFORM X1"/>
    <property type="match status" value="1"/>
</dbReference>
<dbReference type="Gene3D" id="3.80.10.10">
    <property type="entry name" value="Ribonuclease Inhibitor"/>
    <property type="match status" value="1"/>
</dbReference>
<evidence type="ECO:0000313" key="4">
    <source>
        <dbReference type="Proteomes" id="UP001190926"/>
    </source>
</evidence>
<dbReference type="PANTHER" id="PTHR15140">
    <property type="entry name" value="TUBULIN-SPECIFIC CHAPERONE E"/>
    <property type="match status" value="1"/>
</dbReference>
<dbReference type="Proteomes" id="UP001190926">
    <property type="component" value="Unassembled WGS sequence"/>
</dbReference>
<dbReference type="EMBL" id="SDAM02000060">
    <property type="protein sequence ID" value="KAH6833080.1"/>
    <property type="molecule type" value="Genomic_DNA"/>
</dbReference>
<dbReference type="InterPro" id="IPR055414">
    <property type="entry name" value="LRR_R13L4/SHOC2-like"/>
</dbReference>
<dbReference type="InterPro" id="IPR032675">
    <property type="entry name" value="LRR_dom_sf"/>
</dbReference>
<comment type="caution">
    <text evidence="3">The sequence shown here is derived from an EMBL/GenBank/DDBJ whole genome shotgun (WGS) entry which is preliminary data.</text>
</comment>
<feature type="non-terminal residue" evidence="3">
    <location>
        <position position="1"/>
    </location>
</feature>
<dbReference type="SUPFAM" id="SSF52058">
    <property type="entry name" value="L domain-like"/>
    <property type="match status" value="1"/>
</dbReference>
<dbReference type="Pfam" id="PF23598">
    <property type="entry name" value="LRR_14"/>
    <property type="match status" value="1"/>
</dbReference>
<dbReference type="AlphaFoldDB" id="A0AAD4PBJ9"/>
<protein>
    <recommendedName>
        <fullName evidence="2">Disease resistance R13L4/SHOC-2-like LRR domain-containing protein</fullName>
    </recommendedName>
</protein>
<evidence type="ECO:0000259" key="2">
    <source>
        <dbReference type="Pfam" id="PF23598"/>
    </source>
</evidence>